<keyword evidence="6" id="KW-0472">Membrane</keyword>
<dbReference type="SUPFAM" id="SSF54427">
    <property type="entry name" value="NTF2-like"/>
    <property type="match status" value="1"/>
</dbReference>
<evidence type="ECO:0000313" key="9">
    <source>
        <dbReference type="EMBL" id="KAJ9169616.1"/>
    </source>
</evidence>
<dbReference type="InterPro" id="IPR007379">
    <property type="entry name" value="Tim44-like_dom"/>
</dbReference>
<dbReference type="PANTHER" id="PTHR10721:SF1">
    <property type="entry name" value="MITOCHONDRIAL IMPORT INNER MEMBRANE TRANSLOCASE SUBUNIT TIM44"/>
    <property type="match status" value="1"/>
</dbReference>
<evidence type="ECO:0000256" key="3">
    <source>
        <dbReference type="ARBA" id="ARBA00022792"/>
    </source>
</evidence>
<dbReference type="Pfam" id="PF04280">
    <property type="entry name" value="Tim44"/>
    <property type="match status" value="1"/>
</dbReference>
<dbReference type="EMBL" id="JARPOI010000010">
    <property type="protein sequence ID" value="KAJ9169616.1"/>
    <property type="molecule type" value="Genomic_DNA"/>
</dbReference>
<name>A0ABQ9LNR1_HEVBR</name>
<dbReference type="Gene3D" id="3.10.450.240">
    <property type="match status" value="1"/>
</dbReference>
<evidence type="ECO:0000256" key="2">
    <source>
        <dbReference type="ARBA" id="ARBA00009597"/>
    </source>
</evidence>
<gene>
    <name evidence="9" type="ORF">P3X46_017785</name>
</gene>
<keyword evidence="10" id="KW-1185">Reference proteome</keyword>
<evidence type="ECO:0000256" key="7">
    <source>
        <dbReference type="SAM" id="MobiDB-lite"/>
    </source>
</evidence>
<feature type="domain" description="Tim44-like" evidence="8">
    <location>
        <begin position="216"/>
        <end position="274"/>
    </location>
</feature>
<proteinExistence type="inferred from homology"/>
<reference evidence="9 10" key="1">
    <citation type="journal article" date="2023" name="Plant Biotechnol. J.">
        <title>Chromosome-level wild Hevea brasiliensis genome provides new tools for genomic-assisted breeding and valuable loci to elevate rubber yield.</title>
        <authorList>
            <person name="Cheng H."/>
            <person name="Song X."/>
            <person name="Hu Y."/>
            <person name="Wu T."/>
            <person name="Yang Q."/>
            <person name="An Z."/>
            <person name="Feng S."/>
            <person name="Deng Z."/>
            <person name="Wu W."/>
            <person name="Zeng X."/>
            <person name="Tu M."/>
            <person name="Wang X."/>
            <person name="Huang H."/>
        </authorList>
    </citation>
    <scope>NUCLEOTIDE SEQUENCE [LARGE SCALE GENOMIC DNA]</scope>
    <source>
        <strain evidence="9">MT/VB/25A 57/8</strain>
    </source>
</reference>
<evidence type="ECO:0000313" key="10">
    <source>
        <dbReference type="Proteomes" id="UP001174677"/>
    </source>
</evidence>
<dbReference type="PANTHER" id="PTHR10721">
    <property type="entry name" value="MITOCHONDRIAL IMPORT INNER MEMBRANE TRANSLOCASE SUBUNIT TIM44"/>
    <property type="match status" value="1"/>
</dbReference>
<accession>A0ABQ9LNR1</accession>
<feature type="compositionally biased region" description="Basic and acidic residues" evidence="7">
    <location>
        <begin position="44"/>
        <end position="67"/>
    </location>
</feature>
<evidence type="ECO:0000256" key="5">
    <source>
        <dbReference type="ARBA" id="ARBA00023128"/>
    </source>
</evidence>
<protein>
    <recommendedName>
        <fullName evidence="8">Tim44-like domain-containing protein</fullName>
    </recommendedName>
</protein>
<dbReference type="InterPro" id="IPR039544">
    <property type="entry name" value="Tim44-like"/>
</dbReference>
<comment type="subcellular location">
    <subcellularLocation>
        <location evidence="1">Mitochondrion inner membrane</location>
    </subcellularLocation>
</comment>
<dbReference type="InterPro" id="IPR032710">
    <property type="entry name" value="NTF2-like_dom_sf"/>
</dbReference>
<keyword evidence="5" id="KW-0496">Mitochondrion</keyword>
<dbReference type="Proteomes" id="UP001174677">
    <property type="component" value="Chromosome 10"/>
</dbReference>
<comment type="caution">
    <text evidence="9">The sequence shown here is derived from an EMBL/GenBank/DDBJ whole genome shotgun (WGS) entry which is preliminary data.</text>
</comment>
<keyword evidence="4" id="KW-0809">Transit peptide</keyword>
<comment type="similarity">
    <text evidence="2">Belongs to the Tim44 family.</text>
</comment>
<evidence type="ECO:0000259" key="8">
    <source>
        <dbReference type="Pfam" id="PF04280"/>
    </source>
</evidence>
<evidence type="ECO:0000256" key="1">
    <source>
        <dbReference type="ARBA" id="ARBA00004273"/>
    </source>
</evidence>
<evidence type="ECO:0000256" key="4">
    <source>
        <dbReference type="ARBA" id="ARBA00022946"/>
    </source>
</evidence>
<keyword evidence="3" id="KW-0999">Mitochondrion inner membrane</keyword>
<evidence type="ECO:0000256" key="6">
    <source>
        <dbReference type="ARBA" id="ARBA00023136"/>
    </source>
</evidence>
<feature type="region of interest" description="Disordered" evidence="7">
    <location>
        <begin position="31"/>
        <end position="67"/>
    </location>
</feature>
<sequence length="306" mass="34717">MIYWFLCCLKVSANVKENISAAKEEVKETFKIGKEESSESVGTSDKDGADVKDDRKASSGKETYKQTGTRDDAETFFGKFKSSIPSSKVSLAFQRLKEAKVTDFVKKGYDVVKDDLYGNPNRRKHLEYTPPPSFKGEMSTRTDIVVLPSKQSQWSKKNIKEKVFIIFVLRLMLNEFLLLNQMQGHPLFKRFVGFSKPVIAQDMQERWETSDNPIVHKIQESFSLMDFVAEVQEAVRPVINAYIKGDLETLKKYCCPEVITLCEAEQKAFQSHDSTYIRGGSKRDQNDGNLPNNYCSVPITASPLCA</sequence>
<organism evidence="9 10">
    <name type="scientific">Hevea brasiliensis</name>
    <name type="common">Para rubber tree</name>
    <name type="synonym">Siphonia brasiliensis</name>
    <dbReference type="NCBI Taxonomy" id="3981"/>
    <lineage>
        <taxon>Eukaryota</taxon>
        <taxon>Viridiplantae</taxon>
        <taxon>Streptophyta</taxon>
        <taxon>Embryophyta</taxon>
        <taxon>Tracheophyta</taxon>
        <taxon>Spermatophyta</taxon>
        <taxon>Magnoliopsida</taxon>
        <taxon>eudicotyledons</taxon>
        <taxon>Gunneridae</taxon>
        <taxon>Pentapetalae</taxon>
        <taxon>rosids</taxon>
        <taxon>fabids</taxon>
        <taxon>Malpighiales</taxon>
        <taxon>Euphorbiaceae</taxon>
        <taxon>Crotonoideae</taxon>
        <taxon>Micrandreae</taxon>
        <taxon>Hevea</taxon>
    </lineage>
</organism>